<comment type="caution">
    <text evidence="1">The sequence shown here is derived from an EMBL/GenBank/DDBJ whole genome shotgun (WGS) entry which is preliminary data.</text>
</comment>
<reference evidence="1 2" key="1">
    <citation type="journal article" date="2014" name="PLoS Genet.">
        <title>Phylogenetically driven sequencing of extremely halophilic archaea reveals strategies for static and dynamic osmo-response.</title>
        <authorList>
            <person name="Becker E.A."/>
            <person name="Seitzer P.M."/>
            <person name="Tritt A."/>
            <person name="Larsen D."/>
            <person name="Krusor M."/>
            <person name="Yao A.I."/>
            <person name="Wu D."/>
            <person name="Madern D."/>
            <person name="Eisen J.A."/>
            <person name="Darling A.E."/>
            <person name="Facciotti M.T."/>
        </authorList>
    </citation>
    <scope>NUCLEOTIDE SEQUENCE [LARGE SCALE GENOMIC DNA]</scope>
    <source>
        <strain evidence="1 2">JCM 10879</strain>
    </source>
</reference>
<dbReference type="eggNOG" id="arCOG02452">
    <property type="taxonomic scope" value="Archaea"/>
</dbReference>
<dbReference type="RefSeq" id="WP_006671820.1">
    <property type="nucleotide sequence ID" value="NZ_AOMA01000058.1"/>
</dbReference>
<dbReference type="InterPro" id="IPR055927">
    <property type="entry name" value="DUF7504"/>
</dbReference>
<evidence type="ECO:0000313" key="1">
    <source>
        <dbReference type="EMBL" id="EMA42320.1"/>
    </source>
</evidence>
<dbReference type="Pfam" id="PF24336">
    <property type="entry name" value="DUF7504"/>
    <property type="match status" value="1"/>
</dbReference>
<dbReference type="AlphaFoldDB" id="M0MD44"/>
<sequence length="216" mass="23038">MSVHSKAFSVDPLFTAEIDDGTSILLTGDDTEALKTVFARLVAAEADERSIVLATNSGGRAMQRLLDDAKRDAGSRSSILACEGPARGDDLKTVDDIGDLTTLGMEFSTLLASAQQTTDRFRAGIFLCSTICGEVEDVRSVYRFLNTNFLTELRRGNGIGVCALDRSADLETDVDSLISGMETTFTGRIEVERTGRGEVTLTTSGLGIDGPVDVSL</sequence>
<name>M0MD44_9EURY</name>
<dbReference type="EMBL" id="AOMA01000058">
    <property type="protein sequence ID" value="EMA42320.1"/>
    <property type="molecule type" value="Genomic_DNA"/>
</dbReference>
<organism evidence="1 2">
    <name type="scientific">Halobiforma nitratireducens JCM 10879</name>
    <dbReference type="NCBI Taxonomy" id="1227454"/>
    <lineage>
        <taxon>Archaea</taxon>
        <taxon>Methanobacteriati</taxon>
        <taxon>Methanobacteriota</taxon>
        <taxon>Stenosarchaea group</taxon>
        <taxon>Halobacteria</taxon>
        <taxon>Halobacteriales</taxon>
        <taxon>Natrialbaceae</taxon>
        <taxon>Halobiforma</taxon>
    </lineage>
</organism>
<dbReference type="OrthoDB" id="199953at2157"/>
<evidence type="ECO:0000313" key="2">
    <source>
        <dbReference type="Proteomes" id="UP000011607"/>
    </source>
</evidence>
<gene>
    <name evidence="1" type="ORF">C446_04305</name>
</gene>
<dbReference type="Proteomes" id="UP000011607">
    <property type="component" value="Unassembled WGS sequence"/>
</dbReference>
<accession>M0MD44</accession>
<keyword evidence="2" id="KW-1185">Reference proteome</keyword>
<dbReference type="STRING" id="1227454.C446_04305"/>
<protein>
    <submittedName>
        <fullName evidence="1">Uncharacterized protein</fullName>
    </submittedName>
</protein>
<proteinExistence type="predicted"/>